<keyword evidence="5" id="KW-1185">Reference proteome</keyword>
<feature type="transmembrane region" description="Helical" evidence="2">
    <location>
        <begin position="67"/>
        <end position="91"/>
    </location>
</feature>
<protein>
    <submittedName>
        <fullName evidence="4">Uncharacterized protein</fullName>
    </submittedName>
</protein>
<dbReference type="RefSeq" id="WP_114546822.1">
    <property type="nucleotide sequence ID" value="NZ_PPTT01000019.1"/>
</dbReference>
<evidence type="ECO:0000313" key="6">
    <source>
        <dbReference type="Proteomes" id="UP000270112"/>
    </source>
</evidence>
<evidence type="ECO:0000313" key="4">
    <source>
        <dbReference type="EMBL" id="RNM41791.1"/>
    </source>
</evidence>
<dbReference type="Proteomes" id="UP000253817">
    <property type="component" value="Unassembled WGS sequence"/>
</dbReference>
<feature type="region of interest" description="Disordered" evidence="1">
    <location>
        <begin position="116"/>
        <end position="164"/>
    </location>
</feature>
<dbReference type="EMBL" id="PPTT01000019">
    <property type="protein sequence ID" value="RDB67988.1"/>
    <property type="molecule type" value="Genomic_DNA"/>
</dbReference>
<proteinExistence type="predicted"/>
<name>A0A3N0IXV6_9ACTN</name>
<sequence length="164" mass="17604">MCALAFFCLVYLVFVLTLMPPVMAGNQDLLVYKAVRAALFAIVVLPILFFSDFAWCKRIPFFSSPRLSQRVLGVALLTVLLVCLSANLTYLHTPEYRAAATHRAALAFGVEEANVPAPEDGAGTREGSDGASAQEGSAADASANGDESLRNAWDERREGCGTDD</sequence>
<keyword evidence="2" id="KW-0812">Transmembrane</keyword>
<evidence type="ECO:0000256" key="2">
    <source>
        <dbReference type="SAM" id="Phobius"/>
    </source>
</evidence>
<evidence type="ECO:0000313" key="5">
    <source>
        <dbReference type="Proteomes" id="UP000253817"/>
    </source>
</evidence>
<reference evidence="4" key="3">
    <citation type="journal article" date="2019" name="Microbiol. Resour. Announc.">
        <title>Draft Genome Sequences of Type Strains of Gordonibacter faecihominis, Paraeggerthella hongkongensis, Parvibacter caecicola,Slackia equolifaciens, Slackia faecicanis, and Slackia isoflavoniconvertens.</title>
        <authorList>
            <person name="Danylec N."/>
            <person name="Stoll D.A."/>
            <person name="Dotsch A."/>
            <person name="Huch M."/>
        </authorList>
    </citation>
    <scope>NUCLEOTIDE SEQUENCE</scope>
    <source>
        <strain evidence="4">DSM 16107</strain>
    </source>
</reference>
<dbReference type="OrthoDB" id="3175028at2"/>
<feature type="compositionally biased region" description="Basic and acidic residues" evidence="1">
    <location>
        <begin position="147"/>
        <end position="164"/>
    </location>
</feature>
<reference evidence="3 5" key="1">
    <citation type="journal article" date="2018" name="Elife">
        <title>Discovery and characterization of a prevalent human gut bacterial enzyme sufficient for the inactivation of a family of plant toxins.</title>
        <authorList>
            <person name="Koppel N."/>
            <person name="Bisanz J.E."/>
            <person name="Pandelia M.E."/>
            <person name="Turnbaugh P.J."/>
            <person name="Balskus E.P."/>
        </authorList>
    </citation>
    <scope>NUCLEOTIDE SEQUENCE [LARGE SCALE GENOMIC DNA]</scope>
    <source>
        <strain evidence="3 5">DSM 16107</strain>
    </source>
</reference>
<dbReference type="Proteomes" id="UP000270112">
    <property type="component" value="Unassembled WGS sequence"/>
</dbReference>
<feature type="transmembrane region" description="Helical" evidence="2">
    <location>
        <begin position="34"/>
        <end position="55"/>
    </location>
</feature>
<accession>A0A3N0IXV6</accession>
<reference evidence="6" key="2">
    <citation type="submission" date="2018-05" db="EMBL/GenBank/DDBJ databases">
        <title>Genome Sequencing of selected type strains of the family Eggerthellaceae.</title>
        <authorList>
            <person name="Danylec N."/>
            <person name="Stoll D.A."/>
            <person name="Doetsch A."/>
            <person name="Huch M."/>
        </authorList>
    </citation>
    <scope>NUCLEOTIDE SEQUENCE [LARGE SCALE GENOMIC DNA]</scope>
    <source>
        <strain evidence="6">DSM 16107</strain>
    </source>
</reference>
<evidence type="ECO:0000313" key="3">
    <source>
        <dbReference type="EMBL" id="RDB67988.1"/>
    </source>
</evidence>
<comment type="caution">
    <text evidence="4">The sequence shown here is derived from an EMBL/GenBank/DDBJ whole genome shotgun (WGS) entry which is preliminary data.</text>
</comment>
<dbReference type="AlphaFoldDB" id="A0A3N0IXV6"/>
<keyword evidence="2" id="KW-0472">Membrane</keyword>
<keyword evidence="2" id="KW-1133">Transmembrane helix</keyword>
<organism evidence="4 6">
    <name type="scientific">Eggerthella sinensis</name>
    <dbReference type="NCBI Taxonomy" id="242230"/>
    <lineage>
        <taxon>Bacteria</taxon>
        <taxon>Bacillati</taxon>
        <taxon>Actinomycetota</taxon>
        <taxon>Coriobacteriia</taxon>
        <taxon>Eggerthellales</taxon>
        <taxon>Eggerthellaceae</taxon>
        <taxon>Eggerthella</taxon>
    </lineage>
</organism>
<dbReference type="EMBL" id="QICC01000026">
    <property type="protein sequence ID" value="RNM41791.1"/>
    <property type="molecule type" value="Genomic_DNA"/>
</dbReference>
<evidence type="ECO:0000256" key="1">
    <source>
        <dbReference type="SAM" id="MobiDB-lite"/>
    </source>
</evidence>
<gene>
    <name evidence="3" type="ORF">C1876_11235</name>
    <name evidence="4" type="ORF">DMP09_07865</name>
</gene>